<dbReference type="EMBL" id="AAKDJR010000057">
    <property type="protein sequence ID" value="ECQ8879560.1"/>
    <property type="molecule type" value="Genomic_DNA"/>
</dbReference>
<evidence type="ECO:0000256" key="1">
    <source>
        <dbReference type="SAM" id="MobiDB-lite"/>
    </source>
</evidence>
<feature type="compositionally biased region" description="Polar residues" evidence="1">
    <location>
        <begin position="59"/>
        <end position="69"/>
    </location>
</feature>
<evidence type="ECO:0008006" key="3">
    <source>
        <dbReference type="Google" id="ProtNLM"/>
    </source>
</evidence>
<accession>A0A5Z0DG24</accession>
<proteinExistence type="predicted"/>
<name>A0A5Z0DG24_CAMJU</name>
<protein>
    <recommendedName>
        <fullName evidence="3">Conjugal transfer protein TraG</fullName>
    </recommendedName>
</protein>
<feature type="compositionally biased region" description="Low complexity" evidence="1">
    <location>
        <begin position="70"/>
        <end position="83"/>
    </location>
</feature>
<comment type="caution">
    <text evidence="2">The sequence shown here is derived from an EMBL/GenBank/DDBJ whole genome shotgun (WGS) entry which is preliminary data.</text>
</comment>
<organism evidence="2">
    <name type="scientific">Campylobacter jejuni</name>
    <dbReference type="NCBI Taxonomy" id="197"/>
    <lineage>
        <taxon>Bacteria</taxon>
        <taxon>Pseudomonadati</taxon>
        <taxon>Campylobacterota</taxon>
        <taxon>Epsilonproteobacteria</taxon>
        <taxon>Campylobacterales</taxon>
        <taxon>Campylobacteraceae</taxon>
        <taxon>Campylobacter</taxon>
    </lineage>
</organism>
<feature type="region of interest" description="Disordered" evidence="1">
    <location>
        <begin position="46"/>
        <end position="100"/>
    </location>
</feature>
<reference evidence="2" key="1">
    <citation type="submission" date="2019-08" db="EMBL/GenBank/DDBJ databases">
        <authorList>
            <person name="Ashton P.M."/>
            <person name="Dallman T."/>
            <person name="Nair S."/>
            <person name="De Pinna E."/>
            <person name="Peters T."/>
            <person name="Grant K."/>
        </authorList>
    </citation>
    <scope>NUCLEOTIDE SEQUENCE</scope>
    <source>
        <strain evidence="2">241940</strain>
    </source>
</reference>
<gene>
    <name evidence="2" type="ORF">F0G84_08970</name>
</gene>
<dbReference type="AlphaFoldDB" id="A0A5Z0DG24"/>
<sequence length="172" mass="18233">MAENYITENNLGGTREQQVAAAAKGLENLAARGDLQGLLHYANMNTAKPNADRNHDVSNKSYYSPSSVGANNAHNNDAVANQNKLNSLGTTGGGNIRNEFNQQSGAAISNFKNQGTSTSNVVNNSAKDAIVEQDANRRMGVNPSSYIIQDASKSGNELAKEAQGLFDAMSKK</sequence>
<dbReference type="RefSeq" id="WP_044261438.1">
    <property type="nucleotide sequence ID" value="NZ_CUUV01000003.1"/>
</dbReference>
<evidence type="ECO:0000313" key="2">
    <source>
        <dbReference type="EMBL" id="ECQ8879560.1"/>
    </source>
</evidence>